<dbReference type="EMBL" id="VDFR01000207">
    <property type="protein sequence ID" value="TNC31037.1"/>
    <property type="molecule type" value="Genomic_DNA"/>
</dbReference>
<proteinExistence type="predicted"/>
<sequence>MTGDGGRSFDFDVRESPLEVVATSPVVVTGTIASWERGVDAYDDEDAQRWAILAVDVDQAYVRAPGVHGAKVFVRVLRGYEVVGPDGSPTREPGAPSSVLTVDELEQAAPPGVRIAVMGTTASRAPHADDPTWRHENVNAGLPGGAVVTQPDVQGLILEDESGDLVSGVIDDDPATWGPGWRPSAAGSAARGSTAFDWLTAQLDDAT</sequence>
<accession>A0A5C4M9H8</accession>
<name>A0A5C4M9H8_9ACTN</name>
<evidence type="ECO:0000313" key="1">
    <source>
        <dbReference type="EMBL" id="TNC31037.1"/>
    </source>
</evidence>
<dbReference type="RefSeq" id="WP_139088240.1">
    <property type="nucleotide sequence ID" value="NZ_VDFR01000207.1"/>
</dbReference>
<dbReference type="Proteomes" id="UP000306740">
    <property type="component" value="Unassembled WGS sequence"/>
</dbReference>
<gene>
    <name evidence="1" type="ORF">FHE65_32165</name>
</gene>
<reference evidence="1 2" key="1">
    <citation type="submission" date="2019-05" db="EMBL/GenBank/DDBJ databases">
        <title>Mumia sp. nov., isolated from the intestinal contents of plateau pika (Ochotona curzoniae) in the Qinghai-Tibet plateau of China.</title>
        <authorList>
            <person name="Tian Z."/>
        </authorList>
    </citation>
    <scope>NUCLEOTIDE SEQUENCE [LARGE SCALE GENOMIC DNA]</scope>
    <source>
        <strain evidence="2">527</strain>
    </source>
</reference>
<comment type="caution">
    <text evidence="1">The sequence shown here is derived from an EMBL/GenBank/DDBJ whole genome shotgun (WGS) entry which is preliminary data.</text>
</comment>
<dbReference type="AlphaFoldDB" id="A0A5C4M9H8"/>
<protein>
    <submittedName>
        <fullName evidence="1">Uncharacterized protein</fullName>
    </submittedName>
</protein>
<evidence type="ECO:0000313" key="2">
    <source>
        <dbReference type="Proteomes" id="UP000306740"/>
    </source>
</evidence>
<organism evidence="1 2">
    <name type="scientific">Mumia zhuanghuii</name>
    <dbReference type="NCBI Taxonomy" id="2585211"/>
    <lineage>
        <taxon>Bacteria</taxon>
        <taxon>Bacillati</taxon>
        <taxon>Actinomycetota</taxon>
        <taxon>Actinomycetes</taxon>
        <taxon>Propionibacteriales</taxon>
        <taxon>Nocardioidaceae</taxon>
        <taxon>Mumia</taxon>
    </lineage>
</organism>